<reference evidence="8" key="1">
    <citation type="submission" date="2023-01" db="EMBL/GenBank/DDBJ databases">
        <title>Genome assembly of the deep-sea coral Lophelia pertusa.</title>
        <authorList>
            <person name="Herrera S."/>
            <person name="Cordes E."/>
        </authorList>
    </citation>
    <scope>NUCLEOTIDE SEQUENCE</scope>
    <source>
        <strain evidence="8">USNM1676648</strain>
        <tissue evidence="8">Polyp</tissue>
    </source>
</reference>
<dbReference type="SUPFAM" id="SSF57501">
    <property type="entry name" value="Cystine-knot cytokines"/>
    <property type="match status" value="1"/>
</dbReference>
<comment type="similarity">
    <text evidence="2 6">Belongs to the TGF-beta family.</text>
</comment>
<evidence type="ECO:0000256" key="2">
    <source>
        <dbReference type="ARBA" id="ARBA00006656"/>
    </source>
</evidence>
<dbReference type="Pfam" id="PF00019">
    <property type="entry name" value="TGF_beta"/>
    <property type="match status" value="1"/>
</dbReference>
<dbReference type="EMBL" id="MU827324">
    <property type="protein sequence ID" value="KAJ7356142.1"/>
    <property type="molecule type" value="Genomic_DNA"/>
</dbReference>
<dbReference type="Gene3D" id="2.10.90.10">
    <property type="entry name" value="Cystine-knot cytokines"/>
    <property type="match status" value="1"/>
</dbReference>
<keyword evidence="9" id="KW-1185">Reference proteome</keyword>
<organism evidence="8 9">
    <name type="scientific">Desmophyllum pertusum</name>
    <dbReference type="NCBI Taxonomy" id="174260"/>
    <lineage>
        <taxon>Eukaryota</taxon>
        <taxon>Metazoa</taxon>
        <taxon>Cnidaria</taxon>
        <taxon>Anthozoa</taxon>
        <taxon>Hexacorallia</taxon>
        <taxon>Scleractinia</taxon>
        <taxon>Caryophylliina</taxon>
        <taxon>Caryophylliidae</taxon>
        <taxon>Desmophyllum</taxon>
    </lineage>
</organism>
<comment type="subcellular location">
    <subcellularLocation>
        <location evidence="1">Secreted</location>
    </subcellularLocation>
</comment>
<evidence type="ECO:0000313" key="9">
    <source>
        <dbReference type="Proteomes" id="UP001163046"/>
    </source>
</evidence>
<feature type="domain" description="TGF-beta family profile" evidence="7">
    <location>
        <begin position="97"/>
        <end position="207"/>
    </location>
</feature>
<dbReference type="PROSITE" id="PS51362">
    <property type="entry name" value="TGF_BETA_2"/>
    <property type="match status" value="1"/>
</dbReference>
<dbReference type="Proteomes" id="UP001163046">
    <property type="component" value="Unassembled WGS sequence"/>
</dbReference>
<dbReference type="PROSITE" id="PS00250">
    <property type="entry name" value="TGF_BETA_1"/>
    <property type="match status" value="1"/>
</dbReference>
<sequence>MKSHRGDTEVPINRVMRTKLKSKKGGSGWVEVDVKDILKQWFNKTAQQYDSSNTTDSNIRVIEISCLDCESETAHLISSRGRLRPFLVIDLEKPRSRQKRAVDCKGPARQCCRQELYVNFAKIGWDWILYPAGFRADYCEGSCHSHGSPINGYSYMVQEMTRRGLSQFSICCTPSQMSGVSMLYFDRDENIIKRDVPDMRVDSCGCS</sequence>
<accession>A0A9W9YMA6</accession>
<dbReference type="InterPro" id="IPR001839">
    <property type="entry name" value="TGF-b_C"/>
</dbReference>
<keyword evidence="3" id="KW-0964">Secreted</keyword>
<proteinExistence type="inferred from homology"/>
<dbReference type="AlphaFoldDB" id="A0A9W9YMA6"/>
<dbReference type="PANTHER" id="PTHR11848">
    <property type="entry name" value="TGF-BETA FAMILY"/>
    <property type="match status" value="1"/>
</dbReference>
<dbReference type="CDD" id="cd13752">
    <property type="entry name" value="TGF_beta_INHB"/>
    <property type="match status" value="1"/>
</dbReference>
<evidence type="ECO:0000313" key="8">
    <source>
        <dbReference type="EMBL" id="KAJ7356142.1"/>
    </source>
</evidence>
<evidence type="ECO:0000256" key="4">
    <source>
        <dbReference type="ARBA" id="ARBA00023030"/>
    </source>
</evidence>
<evidence type="ECO:0000256" key="1">
    <source>
        <dbReference type="ARBA" id="ARBA00004613"/>
    </source>
</evidence>
<gene>
    <name evidence="8" type="ORF">OS493_026525</name>
</gene>
<evidence type="ECO:0000259" key="7">
    <source>
        <dbReference type="PROSITE" id="PS51362"/>
    </source>
</evidence>
<dbReference type="GO" id="GO:0005125">
    <property type="term" value="F:cytokine activity"/>
    <property type="evidence" value="ECO:0007669"/>
    <property type="project" value="TreeGrafter"/>
</dbReference>
<keyword evidence="4 6" id="KW-0339">Growth factor</keyword>
<keyword evidence="5" id="KW-1015">Disulfide bond</keyword>
<evidence type="ECO:0000256" key="5">
    <source>
        <dbReference type="ARBA" id="ARBA00023157"/>
    </source>
</evidence>
<dbReference type="OrthoDB" id="5948587at2759"/>
<dbReference type="GO" id="GO:0005615">
    <property type="term" value="C:extracellular space"/>
    <property type="evidence" value="ECO:0007669"/>
    <property type="project" value="TreeGrafter"/>
</dbReference>
<evidence type="ECO:0000256" key="3">
    <source>
        <dbReference type="ARBA" id="ARBA00022525"/>
    </source>
</evidence>
<protein>
    <recommendedName>
        <fullName evidence="7">TGF-beta family profile domain-containing protein</fullName>
    </recommendedName>
</protein>
<dbReference type="SMART" id="SM00204">
    <property type="entry name" value="TGFB"/>
    <property type="match status" value="1"/>
</dbReference>
<dbReference type="InterPro" id="IPR017948">
    <property type="entry name" value="TGFb_CS"/>
</dbReference>
<dbReference type="InterPro" id="IPR029034">
    <property type="entry name" value="Cystine-knot_cytokine"/>
</dbReference>
<dbReference type="PANTHER" id="PTHR11848:SF262">
    <property type="entry name" value="LD29161P"/>
    <property type="match status" value="1"/>
</dbReference>
<comment type="caution">
    <text evidence="8">The sequence shown here is derived from an EMBL/GenBank/DDBJ whole genome shotgun (WGS) entry which is preliminary data.</text>
</comment>
<dbReference type="GO" id="GO:0008083">
    <property type="term" value="F:growth factor activity"/>
    <property type="evidence" value="ECO:0007669"/>
    <property type="project" value="UniProtKB-KW"/>
</dbReference>
<dbReference type="InterPro" id="IPR015615">
    <property type="entry name" value="TGF-beta-rel"/>
</dbReference>
<name>A0A9W9YMA6_9CNID</name>
<evidence type="ECO:0000256" key="6">
    <source>
        <dbReference type="RuleBase" id="RU000354"/>
    </source>
</evidence>